<dbReference type="InterPro" id="IPR050271">
    <property type="entry name" value="UDP-glycosyltransferase"/>
</dbReference>
<reference evidence="6" key="1">
    <citation type="submission" date="2021-03" db="EMBL/GenBank/DDBJ databases">
        <title>Chromosome level genome of the anhydrobiotic midge Polypedilum vanderplanki.</title>
        <authorList>
            <person name="Yoshida Y."/>
            <person name="Kikawada T."/>
            <person name="Gusev O."/>
        </authorList>
    </citation>
    <scope>NUCLEOTIDE SEQUENCE</scope>
    <source>
        <strain evidence="6">NIAS01</strain>
        <tissue evidence="6">Whole body or cell culture</tissue>
    </source>
</reference>
<proteinExistence type="inferred from homology"/>
<dbReference type="PANTHER" id="PTHR48043:SF159">
    <property type="entry name" value="EG:EG0003.4 PROTEIN-RELATED"/>
    <property type="match status" value="1"/>
</dbReference>
<dbReference type="GO" id="GO:0015020">
    <property type="term" value="F:glucuronosyltransferase activity"/>
    <property type="evidence" value="ECO:0007669"/>
    <property type="project" value="UniProtKB-EC"/>
</dbReference>
<dbReference type="PROSITE" id="PS00375">
    <property type="entry name" value="UDPGT"/>
    <property type="match status" value="1"/>
</dbReference>
<evidence type="ECO:0000256" key="4">
    <source>
        <dbReference type="RuleBase" id="RU003718"/>
    </source>
</evidence>
<dbReference type="AlphaFoldDB" id="A0A9J6BGQ1"/>
<sequence>MKSFSFLFFLIFFAIVKSEAVKNILFLNGVASPSHFIFNKVIAEGLAKRGYNVTFVSLDVDQESSKNLHYIHLENVYASIYNGSVFIDLLELSKESSLESIFSYYNYGILTCEGIGKSKGLEIIKNYPNDFKFDLVIHDYSCQPCLLGLLPKFNYPPLIGVSAFNNPSWTVDIVGGDKLGLTVKPFYGLHYNNDMNFIQRLHNGFINFVDSFYREYFVIPTTDKQIKKIFGKSTPYAGDLDKMTAIMLVNSNPVVDFAESLPPNIIEVGGLQIKEAKKLPDELNEFIEKGKKGTVLMSLGTNMRSDSLGETKIKSILEAFEYFSDYNFLWKFETSEMIENLPSNVMIKDWLPQNDILAHKSIKAFITHCGLLSTHEAIWHGVPMIAVPLFGDQHRNAFKSVSAGIAVKIDIHSVTTKKLKNAIYEILNSEKIKKNIQEKSKLFKDQPEKPLERALWWCEYVMRNPKPYHLRLPEVKLGLLGSHFLDIQFLILTLIFLLFIIIKKLHKKLYDFKINFEMQRKKNK</sequence>
<dbReference type="GO" id="GO:0016020">
    <property type="term" value="C:membrane"/>
    <property type="evidence" value="ECO:0007669"/>
    <property type="project" value="UniProtKB-SubCell"/>
</dbReference>
<evidence type="ECO:0000256" key="3">
    <source>
        <dbReference type="ARBA" id="ARBA00022679"/>
    </source>
</evidence>
<evidence type="ECO:0000313" key="6">
    <source>
        <dbReference type="EMBL" id="KAG5668646.1"/>
    </source>
</evidence>
<dbReference type="FunFam" id="3.40.50.2000:FF:000021">
    <property type="entry name" value="UDP-glucuronosyltransferase"/>
    <property type="match status" value="1"/>
</dbReference>
<feature type="signal peptide" evidence="5">
    <location>
        <begin position="1"/>
        <end position="20"/>
    </location>
</feature>
<dbReference type="OrthoDB" id="5835829at2759"/>
<dbReference type="Gene3D" id="3.40.50.2000">
    <property type="entry name" value="Glycogen Phosphorylase B"/>
    <property type="match status" value="1"/>
</dbReference>
<dbReference type="SUPFAM" id="SSF53756">
    <property type="entry name" value="UDP-Glycosyltransferase/glycogen phosphorylase"/>
    <property type="match status" value="1"/>
</dbReference>
<dbReference type="EMBL" id="JADBJN010000004">
    <property type="protein sequence ID" value="KAG5668646.1"/>
    <property type="molecule type" value="Genomic_DNA"/>
</dbReference>
<name>A0A9J6BGQ1_POLVA</name>
<keyword evidence="7" id="KW-1185">Reference proteome</keyword>
<keyword evidence="5" id="KW-0732">Signal</keyword>
<keyword evidence="5" id="KW-0472">Membrane</keyword>
<dbReference type="Proteomes" id="UP001107558">
    <property type="component" value="Chromosome 4"/>
</dbReference>
<comment type="subcellular location">
    <subcellularLocation>
        <location evidence="5">Membrane</location>
        <topology evidence="5">Single-pass membrane protein</topology>
    </subcellularLocation>
</comment>
<organism evidence="6 7">
    <name type="scientific">Polypedilum vanderplanki</name>
    <name type="common">Sleeping chironomid midge</name>
    <dbReference type="NCBI Taxonomy" id="319348"/>
    <lineage>
        <taxon>Eukaryota</taxon>
        <taxon>Metazoa</taxon>
        <taxon>Ecdysozoa</taxon>
        <taxon>Arthropoda</taxon>
        <taxon>Hexapoda</taxon>
        <taxon>Insecta</taxon>
        <taxon>Pterygota</taxon>
        <taxon>Neoptera</taxon>
        <taxon>Endopterygota</taxon>
        <taxon>Diptera</taxon>
        <taxon>Nematocera</taxon>
        <taxon>Chironomoidea</taxon>
        <taxon>Chironomidae</taxon>
        <taxon>Chironominae</taxon>
        <taxon>Polypedilum</taxon>
        <taxon>Polypedilum</taxon>
    </lineage>
</organism>
<comment type="caution">
    <text evidence="6">The sequence shown here is derived from an EMBL/GenBank/DDBJ whole genome shotgun (WGS) entry which is preliminary data.</text>
</comment>
<dbReference type="EC" id="2.4.1.17" evidence="5"/>
<dbReference type="PANTHER" id="PTHR48043">
    <property type="entry name" value="EG:EG0003.4 PROTEIN-RELATED"/>
    <property type="match status" value="1"/>
</dbReference>
<feature type="transmembrane region" description="Helical" evidence="5">
    <location>
        <begin position="477"/>
        <end position="502"/>
    </location>
</feature>
<gene>
    <name evidence="6" type="ORF">PVAND_016581</name>
</gene>
<keyword evidence="3 4" id="KW-0808">Transferase</keyword>
<protein>
    <recommendedName>
        <fullName evidence="5">UDP-glucuronosyltransferase</fullName>
        <ecNumber evidence="5">2.4.1.17</ecNumber>
    </recommendedName>
</protein>
<feature type="chain" id="PRO_5039963383" description="UDP-glucuronosyltransferase" evidence="5">
    <location>
        <begin position="21"/>
        <end position="524"/>
    </location>
</feature>
<dbReference type="InterPro" id="IPR002213">
    <property type="entry name" value="UDP_glucos_trans"/>
</dbReference>
<keyword evidence="5" id="KW-1133">Transmembrane helix</keyword>
<evidence type="ECO:0000313" key="7">
    <source>
        <dbReference type="Proteomes" id="UP001107558"/>
    </source>
</evidence>
<evidence type="ECO:0000256" key="5">
    <source>
        <dbReference type="RuleBase" id="RU362059"/>
    </source>
</evidence>
<accession>A0A9J6BGQ1</accession>
<evidence type="ECO:0000256" key="2">
    <source>
        <dbReference type="ARBA" id="ARBA00022676"/>
    </source>
</evidence>
<comment type="catalytic activity">
    <reaction evidence="5">
        <text>glucuronate acceptor + UDP-alpha-D-glucuronate = acceptor beta-D-glucuronoside + UDP + H(+)</text>
        <dbReference type="Rhea" id="RHEA:21032"/>
        <dbReference type="ChEBI" id="CHEBI:15378"/>
        <dbReference type="ChEBI" id="CHEBI:58052"/>
        <dbReference type="ChEBI" id="CHEBI:58223"/>
        <dbReference type="ChEBI" id="CHEBI:132367"/>
        <dbReference type="ChEBI" id="CHEBI:132368"/>
        <dbReference type="EC" id="2.4.1.17"/>
    </reaction>
</comment>
<dbReference type="Pfam" id="PF00201">
    <property type="entry name" value="UDPGT"/>
    <property type="match status" value="1"/>
</dbReference>
<keyword evidence="5" id="KW-0812">Transmembrane</keyword>
<dbReference type="InterPro" id="IPR035595">
    <property type="entry name" value="UDP_glycos_trans_CS"/>
</dbReference>
<keyword evidence="2 4" id="KW-0328">Glycosyltransferase</keyword>
<dbReference type="CDD" id="cd03784">
    <property type="entry name" value="GT1_Gtf-like"/>
    <property type="match status" value="1"/>
</dbReference>
<evidence type="ECO:0000256" key="1">
    <source>
        <dbReference type="ARBA" id="ARBA00009995"/>
    </source>
</evidence>
<comment type="similarity">
    <text evidence="1 4">Belongs to the UDP-glycosyltransferase family.</text>
</comment>